<sequence length="645" mass="71022">MPSSPFVAQKDAKLVPVKVQPFGDMLKLTYQDTDSYAGVISNSVLSESEPKQKADKLNSSSTIERQVRIVILGLSQDSSVVGDLLSDANLFLQHPSATELPTRVSYHNPHYLLRPGAQIPDLEDLPLADDERTDSAKQGPRTKWKGNAGVIDGAQFPTLWVPAASEPQGYRHVIIGARKTKVPPVSGGVLADDMGLGKTLTVLALICSSLDDGPAESSRQLGSRGLLGTLIVCPNSSVRKAKLYLLYVANFVRHIRPGNVKSVVYHGSNRAKLKPHLQEYDVVLTTYGTLRAEWTRVRKGLYTPTLAAHHIRRRTSQLFRAASAIRAQYRWCLTGTPIHNSIDDYGALLSFIGVDGFRDKKEFDYWIANPTANKSPLGIPRLQSLMRATCLRRSKSSSVISQSLRLTKPTERIEPVTLTKRKGKGEGNSNRRVTNKTDDNILSLMSVPRLICNHGKDLLPPSARAAWASGSHESECDASLDGNEAEDIPMRTQTLNRDYGKQPSAKIKSLLSNLKYEQLWSVNGELPVRSVIFSYWTKMLDLVEPVLTSNGFTVARIDGQAGLGARSAALKEFSNNPKCTIMLASIGSCGEGVDFTAASNVHLLESQWNPMAETQAIDRVNRKEQTRPVTVTRSELMHQHLWGQV</sequence>
<keyword evidence="3" id="KW-0067">ATP-binding</keyword>
<dbReference type="Proteomes" id="UP001302126">
    <property type="component" value="Unassembled WGS sequence"/>
</dbReference>
<dbReference type="PROSITE" id="PS51192">
    <property type="entry name" value="HELICASE_ATP_BIND_1"/>
    <property type="match status" value="1"/>
</dbReference>
<dbReference type="Pfam" id="PF00176">
    <property type="entry name" value="SNF2-rel_dom"/>
    <property type="match status" value="1"/>
</dbReference>
<dbReference type="Gene3D" id="3.40.50.10810">
    <property type="entry name" value="Tandem AAA-ATPase domain"/>
    <property type="match status" value="1"/>
</dbReference>
<gene>
    <name evidence="6" type="ORF">QBC35DRAFT_518663</name>
</gene>
<dbReference type="InterPro" id="IPR027417">
    <property type="entry name" value="P-loop_NTPase"/>
</dbReference>
<dbReference type="SUPFAM" id="SSF52540">
    <property type="entry name" value="P-loop containing nucleoside triphosphate hydrolases"/>
    <property type="match status" value="2"/>
</dbReference>
<dbReference type="CDD" id="cd18008">
    <property type="entry name" value="DEXDc_SHPRH-like"/>
    <property type="match status" value="1"/>
</dbReference>
<dbReference type="GO" id="GO:0016787">
    <property type="term" value="F:hydrolase activity"/>
    <property type="evidence" value="ECO:0007669"/>
    <property type="project" value="UniProtKB-KW"/>
</dbReference>
<dbReference type="GO" id="GO:0008094">
    <property type="term" value="F:ATP-dependent activity, acting on DNA"/>
    <property type="evidence" value="ECO:0007669"/>
    <property type="project" value="TreeGrafter"/>
</dbReference>
<dbReference type="InterPro" id="IPR000330">
    <property type="entry name" value="SNF2_N"/>
</dbReference>
<name>A0AAN6WIV9_9PEZI</name>
<keyword evidence="2" id="KW-0378">Hydrolase</keyword>
<dbReference type="PANTHER" id="PTHR45626:SF52">
    <property type="entry name" value="SINGLE-STRANDED DNA-DEPENDENT ATPASE (EUROFUNG)"/>
    <property type="match status" value="1"/>
</dbReference>
<feature type="domain" description="Helicase ATP-binding" evidence="4">
    <location>
        <begin position="179"/>
        <end position="355"/>
    </location>
</feature>
<dbReference type="GO" id="GO:0005524">
    <property type="term" value="F:ATP binding"/>
    <property type="evidence" value="ECO:0007669"/>
    <property type="project" value="UniProtKB-KW"/>
</dbReference>
<dbReference type="AlphaFoldDB" id="A0AAN6WIV9"/>
<reference evidence="6" key="1">
    <citation type="journal article" date="2023" name="Mol. Phylogenet. Evol.">
        <title>Genome-scale phylogeny and comparative genomics of the fungal order Sordariales.</title>
        <authorList>
            <person name="Hensen N."/>
            <person name="Bonometti L."/>
            <person name="Westerberg I."/>
            <person name="Brannstrom I.O."/>
            <person name="Guillou S."/>
            <person name="Cros-Aarteil S."/>
            <person name="Calhoun S."/>
            <person name="Haridas S."/>
            <person name="Kuo A."/>
            <person name="Mondo S."/>
            <person name="Pangilinan J."/>
            <person name="Riley R."/>
            <person name="LaButti K."/>
            <person name="Andreopoulos B."/>
            <person name="Lipzen A."/>
            <person name="Chen C."/>
            <person name="Yan M."/>
            <person name="Daum C."/>
            <person name="Ng V."/>
            <person name="Clum A."/>
            <person name="Steindorff A."/>
            <person name="Ohm R.A."/>
            <person name="Martin F."/>
            <person name="Silar P."/>
            <person name="Natvig D.O."/>
            <person name="Lalanne C."/>
            <person name="Gautier V."/>
            <person name="Ament-Velasquez S.L."/>
            <person name="Kruys A."/>
            <person name="Hutchinson M.I."/>
            <person name="Powell A.J."/>
            <person name="Barry K."/>
            <person name="Miller A.N."/>
            <person name="Grigoriev I.V."/>
            <person name="Debuchy R."/>
            <person name="Gladieux P."/>
            <person name="Hiltunen Thoren M."/>
            <person name="Johannesson H."/>
        </authorList>
    </citation>
    <scope>NUCLEOTIDE SEQUENCE</scope>
    <source>
        <strain evidence="6">PSN309</strain>
    </source>
</reference>
<dbReference type="InterPro" id="IPR014001">
    <property type="entry name" value="Helicase_ATP-bd"/>
</dbReference>
<dbReference type="PANTHER" id="PTHR45626">
    <property type="entry name" value="TRANSCRIPTION TERMINATION FACTOR 2-RELATED"/>
    <property type="match status" value="1"/>
</dbReference>
<dbReference type="SMART" id="SM00487">
    <property type="entry name" value="DEXDc"/>
    <property type="match status" value="1"/>
</dbReference>
<organism evidence="6 7">
    <name type="scientific">Podospora australis</name>
    <dbReference type="NCBI Taxonomy" id="1536484"/>
    <lineage>
        <taxon>Eukaryota</taxon>
        <taxon>Fungi</taxon>
        <taxon>Dikarya</taxon>
        <taxon>Ascomycota</taxon>
        <taxon>Pezizomycotina</taxon>
        <taxon>Sordariomycetes</taxon>
        <taxon>Sordariomycetidae</taxon>
        <taxon>Sordariales</taxon>
        <taxon>Podosporaceae</taxon>
        <taxon>Podospora</taxon>
    </lineage>
</organism>
<evidence type="ECO:0000256" key="3">
    <source>
        <dbReference type="ARBA" id="ARBA00022840"/>
    </source>
</evidence>
<dbReference type="EMBL" id="MU864617">
    <property type="protein sequence ID" value="KAK4182730.1"/>
    <property type="molecule type" value="Genomic_DNA"/>
</dbReference>
<dbReference type="InterPro" id="IPR001650">
    <property type="entry name" value="Helicase_C-like"/>
</dbReference>
<dbReference type="InterPro" id="IPR038718">
    <property type="entry name" value="SNF2-like_sf"/>
</dbReference>
<evidence type="ECO:0000313" key="7">
    <source>
        <dbReference type="Proteomes" id="UP001302126"/>
    </source>
</evidence>
<reference evidence="6" key="2">
    <citation type="submission" date="2023-05" db="EMBL/GenBank/DDBJ databases">
        <authorList>
            <consortium name="Lawrence Berkeley National Laboratory"/>
            <person name="Steindorff A."/>
            <person name="Hensen N."/>
            <person name="Bonometti L."/>
            <person name="Westerberg I."/>
            <person name="Brannstrom I.O."/>
            <person name="Guillou S."/>
            <person name="Cros-Aarteil S."/>
            <person name="Calhoun S."/>
            <person name="Haridas S."/>
            <person name="Kuo A."/>
            <person name="Mondo S."/>
            <person name="Pangilinan J."/>
            <person name="Riley R."/>
            <person name="Labutti K."/>
            <person name="Andreopoulos B."/>
            <person name="Lipzen A."/>
            <person name="Chen C."/>
            <person name="Yanf M."/>
            <person name="Daum C."/>
            <person name="Ng V."/>
            <person name="Clum A."/>
            <person name="Ohm R."/>
            <person name="Martin F."/>
            <person name="Silar P."/>
            <person name="Natvig D."/>
            <person name="Lalanne C."/>
            <person name="Gautier V."/>
            <person name="Ament-Velasquez S.L."/>
            <person name="Kruys A."/>
            <person name="Hutchinson M.I."/>
            <person name="Powell A.J."/>
            <person name="Barry K."/>
            <person name="Miller A.N."/>
            <person name="Grigoriev I.V."/>
            <person name="Debuchy R."/>
            <person name="Gladieux P."/>
            <person name="Thoren M.H."/>
            <person name="Johannesson H."/>
        </authorList>
    </citation>
    <scope>NUCLEOTIDE SEQUENCE</scope>
    <source>
        <strain evidence="6">PSN309</strain>
    </source>
</reference>
<evidence type="ECO:0000256" key="1">
    <source>
        <dbReference type="ARBA" id="ARBA00022741"/>
    </source>
</evidence>
<keyword evidence="7" id="KW-1185">Reference proteome</keyword>
<evidence type="ECO:0000259" key="4">
    <source>
        <dbReference type="PROSITE" id="PS51192"/>
    </source>
</evidence>
<dbReference type="PROSITE" id="PS51194">
    <property type="entry name" value="HELICASE_CTER"/>
    <property type="match status" value="1"/>
</dbReference>
<evidence type="ECO:0000256" key="2">
    <source>
        <dbReference type="ARBA" id="ARBA00022801"/>
    </source>
</evidence>
<dbReference type="GO" id="GO:0006281">
    <property type="term" value="P:DNA repair"/>
    <property type="evidence" value="ECO:0007669"/>
    <property type="project" value="TreeGrafter"/>
</dbReference>
<accession>A0AAN6WIV9</accession>
<dbReference type="InterPro" id="IPR050628">
    <property type="entry name" value="SNF2_RAD54_helicase_TF"/>
</dbReference>
<dbReference type="Pfam" id="PF00271">
    <property type="entry name" value="Helicase_C"/>
    <property type="match status" value="1"/>
</dbReference>
<dbReference type="SMART" id="SM00490">
    <property type="entry name" value="HELICc"/>
    <property type="match status" value="1"/>
</dbReference>
<proteinExistence type="predicted"/>
<dbReference type="GO" id="GO:0005634">
    <property type="term" value="C:nucleus"/>
    <property type="evidence" value="ECO:0007669"/>
    <property type="project" value="TreeGrafter"/>
</dbReference>
<dbReference type="Gene3D" id="3.40.50.300">
    <property type="entry name" value="P-loop containing nucleotide triphosphate hydrolases"/>
    <property type="match status" value="1"/>
</dbReference>
<evidence type="ECO:0000313" key="6">
    <source>
        <dbReference type="EMBL" id="KAK4182730.1"/>
    </source>
</evidence>
<comment type="caution">
    <text evidence="6">The sequence shown here is derived from an EMBL/GenBank/DDBJ whole genome shotgun (WGS) entry which is preliminary data.</text>
</comment>
<feature type="domain" description="Helicase C-terminal" evidence="5">
    <location>
        <begin position="506"/>
        <end position="645"/>
    </location>
</feature>
<protein>
    <submittedName>
        <fullName evidence="6">SNF2 family N-terminal domain-containing protein</fullName>
    </submittedName>
</protein>
<keyword evidence="1" id="KW-0547">Nucleotide-binding</keyword>
<evidence type="ECO:0000259" key="5">
    <source>
        <dbReference type="PROSITE" id="PS51194"/>
    </source>
</evidence>
<dbReference type="InterPro" id="IPR049730">
    <property type="entry name" value="SNF2/RAD54-like_C"/>
</dbReference>
<dbReference type="CDD" id="cd18793">
    <property type="entry name" value="SF2_C_SNF"/>
    <property type="match status" value="1"/>
</dbReference>